<organism evidence="3 4">
    <name type="scientific">Pedobacter miscanthi</name>
    <dbReference type="NCBI Taxonomy" id="2259170"/>
    <lineage>
        <taxon>Bacteria</taxon>
        <taxon>Pseudomonadati</taxon>
        <taxon>Bacteroidota</taxon>
        <taxon>Sphingobacteriia</taxon>
        <taxon>Sphingobacteriales</taxon>
        <taxon>Sphingobacteriaceae</taxon>
        <taxon>Pedobacter</taxon>
    </lineage>
</organism>
<dbReference type="PANTHER" id="PTHR32309">
    <property type="entry name" value="TYROSINE-PROTEIN KINASE"/>
    <property type="match status" value="1"/>
</dbReference>
<evidence type="ECO:0000313" key="3">
    <source>
        <dbReference type="EMBL" id="RBQ11804.1"/>
    </source>
</evidence>
<proteinExistence type="predicted"/>
<dbReference type="SUPFAM" id="SSF52540">
    <property type="entry name" value="P-loop containing nucleoside triphosphate hydrolases"/>
    <property type="match status" value="1"/>
</dbReference>
<dbReference type="Pfam" id="PF13614">
    <property type="entry name" value="AAA_31"/>
    <property type="match status" value="1"/>
</dbReference>
<feature type="transmembrane region" description="Helical" evidence="1">
    <location>
        <begin position="455"/>
        <end position="479"/>
    </location>
</feature>
<keyword evidence="4" id="KW-1185">Reference proteome</keyword>
<keyword evidence="1" id="KW-0472">Membrane</keyword>
<gene>
    <name evidence="3" type="ORF">DRW42_00565</name>
</gene>
<dbReference type="InterPro" id="IPR025669">
    <property type="entry name" value="AAA_dom"/>
</dbReference>
<dbReference type="InterPro" id="IPR027417">
    <property type="entry name" value="P-loop_NTPase"/>
</dbReference>
<keyword evidence="1" id="KW-1133">Transmembrane helix</keyword>
<dbReference type="InterPro" id="IPR050445">
    <property type="entry name" value="Bact_polysacc_biosynth/exp"/>
</dbReference>
<evidence type="ECO:0000313" key="4">
    <source>
        <dbReference type="Proteomes" id="UP000252081"/>
    </source>
</evidence>
<feature type="domain" description="AAA" evidence="2">
    <location>
        <begin position="548"/>
        <end position="657"/>
    </location>
</feature>
<dbReference type="PANTHER" id="PTHR32309:SF31">
    <property type="entry name" value="CAPSULAR EXOPOLYSACCHARIDE FAMILY"/>
    <property type="match status" value="1"/>
</dbReference>
<dbReference type="Proteomes" id="UP000252081">
    <property type="component" value="Unassembled WGS sequence"/>
</dbReference>
<protein>
    <submittedName>
        <fullName evidence="3">Lipopolysaccharide biosynthesis protein</fullName>
    </submittedName>
</protein>
<accession>A0A366LEV2</accession>
<keyword evidence="1" id="KW-0812">Transmembrane</keyword>
<sequence>MVMDFKFFLHRIFRFKWLIILLPVLAIIISFLLVKNIPRKYESVAQISTGLLDPSKKVISNETVDFFAVNQQFANLVEKFTMKRMINLLTYRLVIHDLTDQKSAFKRLPESLLAKSSTELAEITALFEKKLTSNALLTLDDDKGRYKLFTIAEDMGYGEEQLRDDLEVSHATNSDLLSVIFTSGNPALSAFTVNTLSTEFISSYSNDVSNNQNSSAKILDSMLLSKKNAMDAKNNLLSNFKRTKGVLNLDEQSATVYNQISQYEAQRAEAMRVIQSNAGGVATIESKLGGSDRYINGSSRASNREIVDLKRQLQVANNLYIDGGFKPAMQKKIDSLNRLISNKSSANMDENIVDTRVSKQDLVQQKVGLEVSLQQARSSIRTLDGQLRILRGRYSSMVPFDADIQNYQRDAELATKDYMLALDRFNSAKTDQKLGLNLQIEQLGLPGNPKPTKKALYIAGAGTGTFALCISFVLLLVVVDSAVRNQQTLEAITESPVIGNINEIAGKERTARNIWGDKSTDGKYLVFKEQIRSLRFEIALQMENTGSKILGITSLAGGAGKTFLSHSLAYAFALTGKKVLLIADEQQQPLSNETGLISNLSFQSFLIKKEFHTEDLITVMNKSVERNSLLEIQNVGNLKDGFEVLKKEFDYIIIDVNSLREVNISKEWLLFTERNIALFEYGGKIGEADRPLIRYIREQPGFMGWVFNKVTDVK</sequence>
<name>A0A366LEV2_9SPHI</name>
<reference evidence="3 4" key="1">
    <citation type="submission" date="2018-07" db="EMBL/GenBank/DDBJ databases">
        <title>A draft genome of a endophytic bacteria, a new species of Pedobacter.</title>
        <authorList>
            <person name="Zhang Z.D."/>
            <person name="Chen Z.J."/>
        </authorList>
    </citation>
    <scope>NUCLEOTIDE SEQUENCE [LARGE SCALE GENOMIC DNA]</scope>
    <source>
        <strain evidence="3 4">RS10</strain>
    </source>
</reference>
<comment type="caution">
    <text evidence="3">The sequence shown here is derived from an EMBL/GenBank/DDBJ whole genome shotgun (WGS) entry which is preliminary data.</text>
</comment>
<dbReference type="Gene3D" id="3.40.50.300">
    <property type="entry name" value="P-loop containing nucleotide triphosphate hydrolases"/>
    <property type="match status" value="1"/>
</dbReference>
<feature type="transmembrane region" description="Helical" evidence="1">
    <location>
        <begin position="12"/>
        <end position="34"/>
    </location>
</feature>
<dbReference type="AlphaFoldDB" id="A0A366LEV2"/>
<evidence type="ECO:0000259" key="2">
    <source>
        <dbReference type="Pfam" id="PF13614"/>
    </source>
</evidence>
<dbReference type="EMBL" id="QNQU01000001">
    <property type="protein sequence ID" value="RBQ11804.1"/>
    <property type="molecule type" value="Genomic_DNA"/>
</dbReference>
<evidence type="ECO:0000256" key="1">
    <source>
        <dbReference type="SAM" id="Phobius"/>
    </source>
</evidence>